<dbReference type="InterPro" id="IPR046947">
    <property type="entry name" value="LytR-like"/>
</dbReference>
<dbReference type="PANTHER" id="PTHR37299:SF1">
    <property type="entry name" value="STAGE 0 SPORULATION PROTEIN A HOMOLOG"/>
    <property type="match status" value="1"/>
</dbReference>
<organism evidence="2 3">
    <name type="scientific">Thomasclavelia ramosa</name>
    <dbReference type="NCBI Taxonomy" id="1547"/>
    <lineage>
        <taxon>Bacteria</taxon>
        <taxon>Bacillati</taxon>
        <taxon>Bacillota</taxon>
        <taxon>Erysipelotrichia</taxon>
        <taxon>Erysipelotrichales</taxon>
        <taxon>Coprobacillaceae</taxon>
        <taxon>Thomasclavelia</taxon>
    </lineage>
</organism>
<proteinExistence type="predicted"/>
<dbReference type="EMBL" id="QUSL01000054">
    <property type="protein sequence ID" value="RGD77613.1"/>
    <property type="molecule type" value="Genomic_DNA"/>
</dbReference>
<dbReference type="GO" id="GO:0003677">
    <property type="term" value="F:DNA binding"/>
    <property type="evidence" value="ECO:0007669"/>
    <property type="project" value="InterPro"/>
</dbReference>
<dbReference type="AlphaFoldDB" id="A0A3E3E6U2"/>
<dbReference type="SMART" id="SM00850">
    <property type="entry name" value="LytTR"/>
    <property type="match status" value="1"/>
</dbReference>
<name>A0A3E3E6U2_9FIRM</name>
<evidence type="ECO:0000313" key="2">
    <source>
        <dbReference type="EMBL" id="RGD77613.1"/>
    </source>
</evidence>
<gene>
    <name evidence="2" type="ORF">DXB93_17860</name>
</gene>
<dbReference type="InterPro" id="IPR011006">
    <property type="entry name" value="CheY-like_superfamily"/>
</dbReference>
<accession>A0A3E3E6U2</accession>
<evidence type="ECO:0000313" key="3">
    <source>
        <dbReference type="Proteomes" id="UP000261032"/>
    </source>
</evidence>
<reference evidence="2 3" key="1">
    <citation type="submission" date="2018-08" db="EMBL/GenBank/DDBJ databases">
        <title>A genome reference for cultivated species of the human gut microbiota.</title>
        <authorList>
            <person name="Zou Y."/>
            <person name="Xue W."/>
            <person name="Luo G."/>
        </authorList>
    </citation>
    <scope>NUCLEOTIDE SEQUENCE [LARGE SCALE GENOMIC DNA]</scope>
    <source>
        <strain evidence="2 3">OM06-4</strain>
    </source>
</reference>
<feature type="domain" description="HTH LytTR-type" evidence="1">
    <location>
        <begin position="141"/>
        <end position="233"/>
    </location>
</feature>
<dbReference type="GO" id="GO:0000156">
    <property type="term" value="F:phosphorelay response regulator activity"/>
    <property type="evidence" value="ECO:0007669"/>
    <property type="project" value="InterPro"/>
</dbReference>
<evidence type="ECO:0000259" key="1">
    <source>
        <dbReference type="SMART" id="SM00850"/>
    </source>
</evidence>
<dbReference type="Gene3D" id="3.40.50.2300">
    <property type="match status" value="1"/>
</dbReference>
<dbReference type="PANTHER" id="PTHR37299">
    <property type="entry name" value="TRANSCRIPTIONAL REGULATOR-RELATED"/>
    <property type="match status" value="1"/>
</dbReference>
<comment type="caution">
    <text evidence="2">The sequence shown here is derived from an EMBL/GenBank/DDBJ whole genome shotgun (WGS) entry which is preliminary data.</text>
</comment>
<dbReference type="Proteomes" id="UP000261032">
    <property type="component" value="Unassembled WGS sequence"/>
</dbReference>
<dbReference type="Pfam" id="PF04397">
    <property type="entry name" value="LytTR"/>
    <property type="match status" value="1"/>
</dbReference>
<dbReference type="InterPro" id="IPR007492">
    <property type="entry name" value="LytTR_DNA-bd_dom"/>
</dbReference>
<dbReference type="Gene3D" id="2.40.50.1020">
    <property type="entry name" value="LytTr DNA-binding domain"/>
    <property type="match status" value="1"/>
</dbReference>
<dbReference type="SUPFAM" id="SSF52172">
    <property type="entry name" value="CheY-like"/>
    <property type="match status" value="1"/>
</dbReference>
<sequence length="239" mass="28186">MYRSKIMNILIIDDNIHFSKIIKNDVLNFFSGLYNDISIEIINNNLKRIVNYSDIDLVFLDIDMQTRYNAINIGSYIQGIFPKAIMVFISSHEELVFPALSLRIFQFIRKSHYSADIAKVLKQIKKYIDENIKKVIIKVNGRTYAVKLCEIIYIISIGHDLIIKTTYAEYTIHVSLIKFMDNIDYQELVQIERNLVINLNYTIDVCKTEVVMFNNMKYNVGRKYQKRLIEKHEELLLLK</sequence>
<protein>
    <submittedName>
        <fullName evidence="2">Response regulator</fullName>
    </submittedName>
</protein>